<name>A3IGX3_9CHRO</name>
<sequence length="162" mass="17954">MTEEPKLSEQITDAAIKLVVAGSGGSSLYFLFTDSIPKALIAGVIATGASLLTNFWEGVIGVLKPRSKSLGEAAGKAIDKRLSSLTSQFSNFKELYLESLKTYCYGLEIEGFQDLPGLALKDDLKLRIRKFTNDQKEEFINKCYRTYYVGNSLETTLSKKFE</sequence>
<dbReference type="AlphaFoldDB" id="A3IGX3"/>
<proteinExistence type="predicted"/>
<reference evidence="1 2" key="1">
    <citation type="submission" date="2007-03" db="EMBL/GenBank/DDBJ databases">
        <authorList>
            <person name="Stal L."/>
            <person name="Ferriera S."/>
            <person name="Johnson J."/>
            <person name="Kravitz S."/>
            <person name="Beeson K."/>
            <person name="Sutton G."/>
            <person name="Rogers Y.-H."/>
            <person name="Friedman R."/>
            <person name="Frazier M."/>
            <person name="Venter J.C."/>
        </authorList>
    </citation>
    <scope>NUCLEOTIDE SEQUENCE [LARGE SCALE GENOMIC DNA]</scope>
    <source>
        <strain evidence="1 2">CCY0110</strain>
    </source>
</reference>
<dbReference type="EMBL" id="AAXW01000001">
    <property type="protein sequence ID" value="EAZ94215.1"/>
    <property type="molecule type" value="Genomic_DNA"/>
</dbReference>
<dbReference type="RefSeq" id="WP_008272553.1">
    <property type="nucleotide sequence ID" value="NZ_AAXW01000001.1"/>
</dbReference>
<keyword evidence="2" id="KW-1185">Reference proteome</keyword>
<accession>A3IGX3</accession>
<evidence type="ECO:0000313" key="2">
    <source>
        <dbReference type="Proteomes" id="UP000003781"/>
    </source>
</evidence>
<evidence type="ECO:0000313" key="1">
    <source>
        <dbReference type="EMBL" id="EAZ94215.1"/>
    </source>
</evidence>
<dbReference type="Proteomes" id="UP000003781">
    <property type="component" value="Unassembled WGS sequence"/>
</dbReference>
<gene>
    <name evidence="1" type="ORF">CY0110_10082</name>
</gene>
<comment type="caution">
    <text evidence="1">The sequence shown here is derived from an EMBL/GenBank/DDBJ whole genome shotgun (WGS) entry which is preliminary data.</text>
</comment>
<protein>
    <submittedName>
        <fullName evidence="1">Uncharacterized protein</fullName>
    </submittedName>
</protein>
<organism evidence="1 2">
    <name type="scientific">Crocosphaera chwakensis CCY0110</name>
    <dbReference type="NCBI Taxonomy" id="391612"/>
    <lineage>
        <taxon>Bacteria</taxon>
        <taxon>Bacillati</taxon>
        <taxon>Cyanobacteriota</taxon>
        <taxon>Cyanophyceae</taxon>
        <taxon>Oscillatoriophycideae</taxon>
        <taxon>Chroococcales</taxon>
        <taxon>Aphanothecaceae</taxon>
        <taxon>Crocosphaera</taxon>
        <taxon>Crocosphaera chwakensis</taxon>
    </lineage>
</organism>